<dbReference type="AlphaFoldDB" id="A0A1D1YYN1"/>
<feature type="compositionally biased region" description="Low complexity" evidence="1">
    <location>
        <begin position="169"/>
        <end position="202"/>
    </location>
</feature>
<feature type="non-terminal residue" evidence="2">
    <location>
        <position position="1"/>
    </location>
</feature>
<evidence type="ECO:0000313" key="2">
    <source>
        <dbReference type="EMBL" id="JAT59699.1"/>
    </source>
</evidence>
<proteinExistence type="predicted"/>
<reference evidence="2" key="1">
    <citation type="submission" date="2015-07" db="EMBL/GenBank/DDBJ databases">
        <title>Transcriptome Assembly of Anthurium amnicola.</title>
        <authorList>
            <person name="Suzuki J."/>
        </authorList>
    </citation>
    <scope>NUCLEOTIDE SEQUENCE</scope>
</reference>
<sequence>PDPHARATTATSAGTCPYTPVARSSPLRPRGHQIWPDLSSTLPAPASPRPPDLASVVAARSTPQDQSAVALRRRTAPPTPAASRRHLRSPVDPGHHQICRCRPATATDPPNVPRRRAQIPSEPLHAQPPPAPLQQQSDANRPATPAGHPLPLQPTAATPRRTEPISCNPAPSAAVRSAAASAVREPVATPRRPSSPAPSHSL</sequence>
<organism evidence="2">
    <name type="scientific">Anthurium amnicola</name>
    <dbReference type="NCBI Taxonomy" id="1678845"/>
    <lineage>
        <taxon>Eukaryota</taxon>
        <taxon>Viridiplantae</taxon>
        <taxon>Streptophyta</taxon>
        <taxon>Embryophyta</taxon>
        <taxon>Tracheophyta</taxon>
        <taxon>Spermatophyta</taxon>
        <taxon>Magnoliopsida</taxon>
        <taxon>Liliopsida</taxon>
        <taxon>Araceae</taxon>
        <taxon>Pothoideae</taxon>
        <taxon>Potheae</taxon>
        <taxon>Anthurium</taxon>
    </lineage>
</organism>
<dbReference type="EMBL" id="GDJX01008237">
    <property type="protein sequence ID" value="JAT59699.1"/>
    <property type="molecule type" value="Transcribed_RNA"/>
</dbReference>
<accession>A0A1D1YYN1</accession>
<feature type="region of interest" description="Disordered" evidence="1">
    <location>
        <begin position="1"/>
        <end position="202"/>
    </location>
</feature>
<protein>
    <submittedName>
        <fullName evidence="2">Uncharacterized protein</fullName>
    </submittedName>
</protein>
<evidence type="ECO:0000256" key="1">
    <source>
        <dbReference type="SAM" id="MobiDB-lite"/>
    </source>
</evidence>
<gene>
    <name evidence="2" type="ORF">g.112055</name>
</gene>
<name>A0A1D1YYN1_9ARAE</name>